<reference evidence="6 7" key="1">
    <citation type="submission" date="2020-08" db="EMBL/GenBank/DDBJ databases">
        <title>Sequencing the genomes of 1000 actinobacteria strains.</title>
        <authorList>
            <person name="Klenk H.-P."/>
        </authorList>
    </citation>
    <scope>NUCLEOTIDE SEQUENCE [LARGE SCALE GENOMIC DNA]</scope>
    <source>
        <strain evidence="6 7">DSM 43149</strain>
    </source>
</reference>
<evidence type="ECO:0000313" key="7">
    <source>
        <dbReference type="Proteomes" id="UP000578112"/>
    </source>
</evidence>
<dbReference type="PANTHER" id="PTHR30055:SF151">
    <property type="entry name" value="TRANSCRIPTIONAL REGULATORY PROTEIN"/>
    <property type="match status" value="1"/>
</dbReference>
<dbReference type="Gene3D" id="1.10.10.60">
    <property type="entry name" value="Homeodomain-like"/>
    <property type="match status" value="1"/>
</dbReference>
<dbReference type="EMBL" id="JACHNH010000001">
    <property type="protein sequence ID" value="MBB4760898.1"/>
    <property type="molecule type" value="Genomic_DNA"/>
</dbReference>
<dbReference type="InterPro" id="IPR036271">
    <property type="entry name" value="Tet_transcr_reg_TetR-rel_C_sf"/>
</dbReference>
<feature type="domain" description="HTH tetR-type" evidence="5">
    <location>
        <begin position="8"/>
        <end position="68"/>
    </location>
</feature>
<dbReference type="RefSeq" id="WP_203709388.1">
    <property type="nucleotide sequence ID" value="NZ_BOMK01000035.1"/>
</dbReference>
<proteinExistence type="predicted"/>
<dbReference type="Gene3D" id="1.10.357.10">
    <property type="entry name" value="Tetracycline Repressor, domain 2"/>
    <property type="match status" value="1"/>
</dbReference>
<evidence type="ECO:0000256" key="2">
    <source>
        <dbReference type="ARBA" id="ARBA00023125"/>
    </source>
</evidence>
<evidence type="ECO:0000256" key="3">
    <source>
        <dbReference type="ARBA" id="ARBA00023163"/>
    </source>
</evidence>
<evidence type="ECO:0000256" key="1">
    <source>
        <dbReference type="ARBA" id="ARBA00023015"/>
    </source>
</evidence>
<evidence type="ECO:0000259" key="5">
    <source>
        <dbReference type="PROSITE" id="PS50977"/>
    </source>
</evidence>
<comment type="caution">
    <text evidence="6">The sequence shown here is derived from an EMBL/GenBank/DDBJ whole genome shotgun (WGS) entry which is preliminary data.</text>
</comment>
<dbReference type="PANTHER" id="PTHR30055">
    <property type="entry name" value="HTH-TYPE TRANSCRIPTIONAL REGULATOR RUTR"/>
    <property type="match status" value="1"/>
</dbReference>
<accession>A0A7W7MND2</accession>
<organism evidence="6 7">
    <name type="scientific">Actinoplanes digitatis</name>
    <dbReference type="NCBI Taxonomy" id="1868"/>
    <lineage>
        <taxon>Bacteria</taxon>
        <taxon>Bacillati</taxon>
        <taxon>Actinomycetota</taxon>
        <taxon>Actinomycetes</taxon>
        <taxon>Micromonosporales</taxon>
        <taxon>Micromonosporaceae</taxon>
        <taxon>Actinoplanes</taxon>
    </lineage>
</organism>
<sequence>MPRGRPPAHTRPEVVAAAIAVADADGLDALTMRRLAADLGTGVMSLYTYVRDKEELLDLMVEQVGEFDPAFGGDDLLSLVGWQRALMLRHPWMPAALPNRRLGGPNTLGYLERGLVALKDTGLPGPAKMEILALLTGFVASYVTNELAQARAGITDSEQVAEHVARLMAAVSSGAYPQLARVMSEGTTAPPPTFEAIAARMIAGLLGG</sequence>
<keyword evidence="2 4" id="KW-0238">DNA-binding</keyword>
<keyword evidence="7" id="KW-1185">Reference proteome</keyword>
<dbReference type="Proteomes" id="UP000578112">
    <property type="component" value="Unassembled WGS sequence"/>
</dbReference>
<dbReference type="InterPro" id="IPR050109">
    <property type="entry name" value="HTH-type_TetR-like_transc_reg"/>
</dbReference>
<dbReference type="AlphaFoldDB" id="A0A7W7MND2"/>
<evidence type="ECO:0000313" key="6">
    <source>
        <dbReference type="EMBL" id="MBB4760898.1"/>
    </source>
</evidence>
<dbReference type="InterPro" id="IPR009057">
    <property type="entry name" value="Homeodomain-like_sf"/>
</dbReference>
<dbReference type="InterPro" id="IPR001647">
    <property type="entry name" value="HTH_TetR"/>
</dbReference>
<dbReference type="Pfam" id="PF00440">
    <property type="entry name" value="TetR_N"/>
    <property type="match status" value="1"/>
</dbReference>
<dbReference type="GO" id="GO:0000976">
    <property type="term" value="F:transcription cis-regulatory region binding"/>
    <property type="evidence" value="ECO:0007669"/>
    <property type="project" value="TreeGrafter"/>
</dbReference>
<name>A0A7W7MND2_9ACTN</name>
<dbReference type="InterPro" id="IPR004111">
    <property type="entry name" value="Repressor_TetR_C"/>
</dbReference>
<dbReference type="PROSITE" id="PS50977">
    <property type="entry name" value="HTH_TETR_2"/>
    <property type="match status" value="1"/>
</dbReference>
<protein>
    <submittedName>
        <fullName evidence="6">AcrR family transcriptional regulator</fullName>
    </submittedName>
</protein>
<dbReference type="Pfam" id="PF02909">
    <property type="entry name" value="TetR_C_1"/>
    <property type="match status" value="1"/>
</dbReference>
<dbReference type="GO" id="GO:0003700">
    <property type="term" value="F:DNA-binding transcription factor activity"/>
    <property type="evidence" value="ECO:0007669"/>
    <property type="project" value="TreeGrafter"/>
</dbReference>
<evidence type="ECO:0000256" key="4">
    <source>
        <dbReference type="PROSITE-ProRule" id="PRU00335"/>
    </source>
</evidence>
<feature type="DNA-binding region" description="H-T-H motif" evidence="4">
    <location>
        <begin position="31"/>
        <end position="50"/>
    </location>
</feature>
<dbReference type="SUPFAM" id="SSF46689">
    <property type="entry name" value="Homeodomain-like"/>
    <property type="match status" value="1"/>
</dbReference>
<keyword evidence="3" id="KW-0804">Transcription</keyword>
<dbReference type="GO" id="GO:0045892">
    <property type="term" value="P:negative regulation of DNA-templated transcription"/>
    <property type="evidence" value="ECO:0007669"/>
    <property type="project" value="InterPro"/>
</dbReference>
<keyword evidence="1" id="KW-0805">Transcription regulation</keyword>
<dbReference type="SUPFAM" id="SSF48498">
    <property type="entry name" value="Tetracyclin repressor-like, C-terminal domain"/>
    <property type="match status" value="1"/>
</dbReference>
<gene>
    <name evidence="6" type="ORF">BJ971_001454</name>
</gene>